<dbReference type="GO" id="GO:0016020">
    <property type="term" value="C:membrane"/>
    <property type="evidence" value="ECO:0007669"/>
    <property type="project" value="TreeGrafter"/>
</dbReference>
<evidence type="ECO:0000256" key="2">
    <source>
        <dbReference type="ARBA" id="ARBA00022737"/>
    </source>
</evidence>
<keyword evidence="1" id="KW-0433">Leucine-rich repeat</keyword>
<evidence type="ECO:0000259" key="3">
    <source>
        <dbReference type="Pfam" id="PF07714"/>
    </source>
</evidence>
<evidence type="ECO:0008006" key="6">
    <source>
        <dbReference type="Google" id="ProtNLM"/>
    </source>
</evidence>
<keyword evidence="2" id="KW-0677">Repeat</keyword>
<dbReference type="InterPro" id="IPR013210">
    <property type="entry name" value="LRR_N_plant-typ"/>
</dbReference>
<protein>
    <recommendedName>
        <fullName evidence="6">Leucine-rich repeat-containing N-terminal plant-type domain-containing protein</fullName>
    </recommendedName>
</protein>
<dbReference type="Pfam" id="PF08263">
    <property type="entry name" value="LRRNT_2"/>
    <property type="match status" value="1"/>
</dbReference>
<evidence type="ECO:0000313" key="5">
    <source>
        <dbReference type="EMBL" id="ABK26554.1"/>
    </source>
</evidence>
<organism evidence="5">
    <name type="scientific">Picea sitchensis</name>
    <name type="common">Sitka spruce</name>
    <name type="synonym">Pinus sitchensis</name>
    <dbReference type="NCBI Taxonomy" id="3332"/>
    <lineage>
        <taxon>Eukaryota</taxon>
        <taxon>Viridiplantae</taxon>
        <taxon>Streptophyta</taxon>
        <taxon>Embryophyta</taxon>
        <taxon>Tracheophyta</taxon>
        <taxon>Spermatophyta</taxon>
        <taxon>Pinopsida</taxon>
        <taxon>Pinidae</taxon>
        <taxon>Conifers I</taxon>
        <taxon>Pinales</taxon>
        <taxon>Pinaceae</taxon>
        <taxon>Picea</taxon>
    </lineage>
</organism>
<dbReference type="InterPro" id="IPR001245">
    <property type="entry name" value="Ser-Thr/Tyr_kinase_cat_dom"/>
</dbReference>
<reference evidence="5" key="1">
    <citation type="journal article" date="2008" name="BMC Genomics">
        <title>A conifer genomics resource of 200,000 spruce (Picea spp.) ESTs and 6,464 high-quality, sequence-finished full-length cDNAs for Sitka spruce (Picea sitchensis).</title>
        <authorList>
            <person name="Ralph S.G."/>
            <person name="Chun H.J."/>
            <person name="Kolosova N."/>
            <person name="Cooper D."/>
            <person name="Oddy C."/>
            <person name="Ritland C.E."/>
            <person name="Kirkpatrick R."/>
            <person name="Moore R."/>
            <person name="Barber S."/>
            <person name="Holt R.A."/>
            <person name="Jones S.J."/>
            <person name="Marra M.A."/>
            <person name="Douglas C.J."/>
            <person name="Ritland K."/>
            <person name="Bohlmann J."/>
        </authorList>
    </citation>
    <scope>NUCLEOTIDE SEQUENCE</scope>
    <source>
        <tissue evidence="5">Green portion of the leader tissue</tissue>
    </source>
</reference>
<evidence type="ECO:0000256" key="1">
    <source>
        <dbReference type="ARBA" id="ARBA00022614"/>
    </source>
</evidence>
<dbReference type="PANTHER" id="PTHR48055:SF57">
    <property type="entry name" value="PROTEIN KINASE DOMAIN-CONTAINING PROTEIN"/>
    <property type="match status" value="1"/>
</dbReference>
<dbReference type="InterPro" id="IPR011009">
    <property type="entry name" value="Kinase-like_dom_sf"/>
</dbReference>
<accession>A9P0Z3</accession>
<dbReference type="EMBL" id="EF087306">
    <property type="protein sequence ID" value="ABK26554.1"/>
    <property type="molecule type" value="mRNA"/>
</dbReference>
<dbReference type="SUPFAM" id="SSF56112">
    <property type="entry name" value="Protein kinase-like (PK-like)"/>
    <property type="match status" value="1"/>
</dbReference>
<dbReference type="AlphaFoldDB" id="A9P0Z3"/>
<dbReference type="InterPro" id="IPR051564">
    <property type="entry name" value="LRR_receptor-like_kinase"/>
</dbReference>
<name>A9P0Z3_PICSI</name>
<proteinExistence type="evidence at transcript level"/>
<evidence type="ECO:0000259" key="4">
    <source>
        <dbReference type="Pfam" id="PF08263"/>
    </source>
</evidence>
<dbReference type="Pfam" id="PF07714">
    <property type="entry name" value="PK_Tyr_Ser-Thr"/>
    <property type="match status" value="1"/>
</dbReference>
<dbReference type="Gene3D" id="1.10.510.10">
    <property type="entry name" value="Transferase(Phosphotransferase) domain 1"/>
    <property type="match status" value="1"/>
</dbReference>
<feature type="domain" description="Serine-threonine/tyrosine-protein kinase catalytic" evidence="3">
    <location>
        <begin position="66"/>
        <end position="165"/>
    </location>
</feature>
<dbReference type="GO" id="GO:0004672">
    <property type="term" value="F:protein kinase activity"/>
    <property type="evidence" value="ECO:0007669"/>
    <property type="project" value="InterPro"/>
</dbReference>
<feature type="domain" description="Leucine-rich repeat-containing N-terminal plant-type" evidence="4">
    <location>
        <begin position="4"/>
        <end position="43"/>
    </location>
</feature>
<dbReference type="PANTHER" id="PTHR48055">
    <property type="entry name" value="LEUCINE-RICH REPEAT RECEPTOR PROTEIN KINASE EMS1"/>
    <property type="match status" value="1"/>
</dbReference>
<sequence length="209" mass="22965">MSNAPDQEALLGFLSTITYDPSHSLTAWKPNVSFCEWIGVMCSRRRQRVVALNVSDMGLQEYGLVGRVTTKGDVYSYGIVLLEMMTGKKPTHNMFVEGPSLQNWVGSNFPNRVGEVVDKSLLSRTSTSIEEEKNLNCLSQLLSVGLLCTKESPEGRPTMIDIMGTLQSIKDTFLGVTRNPKIQSDITHLLGNTSTTHNNAGESQSSSTF</sequence>